<gene>
    <name evidence="2" type="ORF">ALC57_11847</name>
</gene>
<accession>A0A195DTM5</accession>
<sequence length="218" mass="24888">YQRGHSFSAPIQVGEGRRGVPRESPFPEVHSFLTRLTGEEAHSRLSRASRNPLLSANQHVAMHSYTFAEERTVYAYPRQVIKCCGMHQDETRREGGKVTETMEKKMESEQSPSIGKDSCPIIETTRHRSTENGKRNPDLHAQITIQQWLRVLLHLHATELLNYSPRMNKRTRDCAPLSPWSTLCTISDIPRESNEYTEADGREAKSESQVGRNTSRRS</sequence>
<feature type="compositionally biased region" description="Basic and acidic residues" evidence="1">
    <location>
        <begin position="189"/>
        <end position="206"/>
    </location>
</feature>
<reference evidence="2 3" key="1">
    <citation type="submission" date="2015-09" db="EMBL/GenBank/DDBJ databases">
        <title>Trachymyrmex cornetzi WGS genome.</title>
        <authorList>
            <person name="Nygaard S."/>
            <person name="Hu H."/>
            <person name="Boomsma J."/>
            <person name="Zhang G."/>
        </authorList>
    </citation>
    <scope>NUCLEOTIDE SEQUENCE [LARGE SCALE GENOMIC DNA]</scope>
    <source>
        <strain evidence="2">Tcor2-1</strain>
        <tissue evidence="2">Whole body</tissue>
    </source>
</reference>
<feature type="compositionally biased region" description="Polar residues" evidence="1">
    <location>
        <begin position="207"/>
        <end position="218"/>
    </location>
</feature>
<evidence type="ECO:0000256" key="1">
    <source>
        <dbReference type="SAM" id="MobiDB-lite"/>
    </source>
</evidence>
<dbReference type="AlphaFoldDB" id="A0A195DTM5"/>
<evidence type="ECO:0000313" key="3">
    <source>
        <dbReference type="Proteomes" id="UP000078492"/>
    </source>
</evidence>
<evidence type="ECO:0000313" key="2">
    <source>
        <dbReference type="EMBL" id="KYN15879.1"/>
    </source>
</evidence>
<keyword evidence="3" id="KW-1185">Reference proteome</keyword>
<feature type="region of interest" description="Disordered" evidence="1">
    <location>
        <begin position="189"/>
        <end position="218"/>
    </location>
</feature>
<proteinExistence type="predicted"/>
<dbReference type="EMBL" id="KQ980487">
    <property type="protein sequence ID" value="KYN15879.1"/>
    <property type="molecule type" value="Genomic_DNA"/>
</dbReference>
<dbReference type="Proteomes" id="UP000078492">
    <property type="component" value="Unassembled WGS sequence"/>
</dbReference>
<name>A0A195DTM5_9HYME</name>
<organism evidence="2 3">
    <name type="scientific">Trachymyrmex cornetzi</name>
    <dbReference type="NCBI Taxonomy" id="471704"/>
    <lineage>
        <taxon>Eukaryota</taxon>
        <taxon>Metazoa</taxon>
        <taxon>Ecdysozoa</taxon>
        <taxon>Arthropoda</taxon>
        <taxon>Hexapoda</taxon>
        <taxon>Insecta</taxon>
        <taxon>Pterygota</taxon>
        <taxon>Neoptera</taxon>
        <taxon>Endopterygota</taxon>
        <taxon>Hymenoptera</taxon>
        <taxon>Apocrita</taxon>
        <taxon>Aculeata</taxon>
        <taxon>Formicoidea</taxon>
        <taxon>Formicidae</taxon>
        <taxon>Myrmicinae</taxon>
        <taxon>Trachymyrmex</taxon>
    </lineage>
</organism>
<protein>
    <submittedName>
        <fullName evidence="2">Uncharacterized protein</fullName>
    </submittedName>
</protein>
<feature type="region of interest" description="Disordered" evidence="1">
    <location>
        <begin position="1"/>
        <end position="26"/>
    </location>
</feature>
<feature type="non-terminal residue" evidence="2">
    <location>
        <position position="1"/>
    </location>
</feature>